<gene>
    <name evidence="1" type="ORF">PYW08_003166</name>
</gene>
<dbReference type="EMBL" id="CM056790">
    <property type="protein sequence ID" value="KAJ8723254.1"/>
    <property type="molecule type" value="Genomic_DNA"/>
</dbReference>
<dbReference type="Proteomes" id="UP001231649">
    <property type="component" value="Chromosome 14"/>
</dbReference>
<name>A0ACC2QSD1_9NEOP</name>
<sequence length="320" mass="36460">MRPVTKWDNYVLSVCILHLKTVRTTSGTETDTDEVSIQNSFEESEEKEVNTITPTFSEGNEKIDEYEVKKYYSSTEVTPQRKARTVDSGVIYGMVCLSCFANPAKGSWNCYSGHSVPTKKCADAEQCYTELNPSYIRRGCILPGRVNRTFICKCPLCNDKPSFDISHYEYKHVNDWEYDNARLQAPLIGLDLMCKVCETKGSNPTSDKNCRSGKNADYMVCAHNQLCYTNVDDEIDFVSRGCIDKPLFNSMFIFCNTAKCNTQPFPNPREKTRLRSQAVQLKYDGSSRKIRKVKTNLGSKAYFNDLCSIFMIVLTLIQYI</sequence>
<reference evidence="1" key="1">
    <citation type="submission" date="2023-03" db="EMBL/GenBank/DDBJ databases">
        <title>Chromosome-level genomes of two armyworms, Mythimna separata and Mythimna loreyi, provide insights into the biosynthesis and reception of sex pheromones.</title>
        <authorList>
            <person name="Zhao H."/>
        </authorList>
    </citation>
    <scope>NUCLEOTIDE SEQUENCE</scope>
    <source>
        <strain evidence="1">BeijingLab</strain>
    </source>
</reference>
<comment type="caution">
    <text evidence="1">The sequence shown here is derived from an EMBL/GenBank/DDBJ whole genome shotgun (WGS) entry which is preliminary data.</text>
</comment>
<accession>A0ACC2QSD1</accession>
<evidence type="ECO:0000313" key="1">
    <source>
        <dbReference type="EMBL" id="KAJ8723254.1"/>
    </source>
</evidence>
<protein>
    <submittedName>
        <fullName evidence="1">Uncharacterized protein</fullName>
    </submittedName>
</protein>
<keyword evidence="2" id="KW-1185">Reference proteome</keyword>
<organism evidence="1 2">
    <name type="scientific">Mythimna loreyi</name>
    <dbReference type="NCBI Taxonomy" id="667449"/>
    <lineage>
        <taxon>Eukaryota</taxon>
        <taxon>Metazoa</taxon>
        <taxon>Ecdysozoa</taxon>
        <taxon>Arthropoda</taxon>
        <taxon>Hexapoda</taxon>
        <taxon>Insecta</taxon>
        <taxon>Pterygota</taxon>
        <taxon>Neoptera</taxon>
        <taxon>Endopterygota</taxon>
        <taxon>Lepidoptera</taxon>
        <taxon>Glossata</taxon>
        <taxon>Ditrysia</taxon>
        <taxon>Noctuoidea</taxon>
        <taxon>Noctuidae</taxon>
        <taxon>Noctuinae</taxon>
        <taxon>Hadenini</taxon>
        <taxon>Mythimna</taxon>
    </lineage>
</organism>
<evidence type="ECO:0000313" key="2">
    <source>
        <dbReference type="Proteomes" id="UP001231649"/>
    </source>
</evidence>
<proteinExistence type="predicted"/>